<dbReference type="InterPro" id="IPR002893">
    <property type="entry name" value="Znf_MYND"/>
</dbReference>
<reference evidence="6 7" key="1">
    <citation type="journal article" date="2020" name="ISME J.">
        <title>Uncovering the hidden diversity of litter-decomposition mechanisms in mushroom-forming fungi.</title>
        <authorList>
            <person name="Floudas D."/>
            <person name="Bentzer J."/>
            <person name="Ahren D."/>
            <person name="Johansson T."/>
            <person name="Persson P."/>
            <person name="Tunlid A."/>
        </authorList>
    </citation>
    <scope>NUCLEOTIDE SEQUENCE [LARGE SCALE GENOMIC DNA]</scope>
    <source>
        <strain evidence="6 7">CBS 175.51</strain>
    </source>
</reference>
<dbReference type="SUPFAM" id="SSF144232">
    <property type="entry name" value="HIT/MYND zinc finger-like"/>
    <property type="match status" value="1"/>
</dbReference>
<name>A0A8H5B955_9AGAR</name>
<dbReference type="PROSITE" id="PS50865">
    <property type="entry name" value="ZF_MYND_2"/>
    <property type="match status" value="1"/>
</dbReference>
<evidence type="ECO:0000256" key="3">
    <source>
        <dbReference type="ARBA" id="ARBA00022833"/>
    </source>
</evidence>
<evidence type="ECO:0000259" key="5">
    <source>
        <dbReference type="PROSITE" id="PS50865"/>
    </source>
</evidence>
<organism evidence="6 7">
    <name type="scientific">Ephemerocybe angulata</name>
    <dbReference type="NCBI Taxonomy" id="980116"/>
    <lineage>
        <taxon>Eukaryota</taxon>
        <taxon>Fungi</taxon>
        <taxon>Dikarya</taxon>
        <taxon>Basidiomycota</taxon>
        <taxon>Agaricomycotina</taxon>
        <taxon>Agaricomycetes</taxon>
        <taxon>Agaricomycetidae</taxon>
        <taxon>Agaricales</taxon>
        <taxon>Agaricineae</taxon>
        <taxon>Psathyrellaceae</taxon>
        <taxon>Ephemerocybe</taxon>
    </lineage>
</organism>
<proteinExistence type="predicted"/>
<dbReference type="GO" id="GO:0008270">
    <property type="term" value="F:zinc ion binding"/>
    <property type="evidence" value="ECO:0007669"/>
    <property type="project" value="UniProtKB-KW"/>
</dbReference>
<gene>
    <name evidence="6" type="ORF">D9611_013693</name>
</gene>
<keyword evidence="3" id="KW-0862">Zinc</keyword>
<dbReference type="Proteomes" id="UP000541558">
    <property type="component" value="Unassembled WGS sequence"/>
</dbReference>
<keyword evidence="2 4" id="KW-0863">Zinc-finger</keyword>
<protein>
    <recommendedName>
        <fullName evidence="5">MYND-type domain-containing protein</fullName>
    </recommendedName>
</protein>
<evidence type="ECO:0000313" key="6">
    <source>
        <dbReference type="EMBL" id="KAF5318966.1"/>
    </source>
</evidence>
<keyword evidence="1" id="KW-0479">Metal-binding</keyword>
<dbReference type="OrthoDB" id="3064289at2759"/>
<evidence type="ECO:0000256" key="4">
    <source>
        <dbReference type="PROSITE-ProRule" id="PRU00134"/>
    </source>
</evidence>
<sequence length="691" mass="77290">MRNKENQEIETLLKHARLGSEEHLRQLSLRWPIKYTIPATLVIISHLTLETLPPPASVCDDLKRPLACFHGLVVALKTPPARYQKNNDPPLWTIIQDNLDGILSWLLTCAQAMEASIPIPHEIVQLIMCGVQRLSCALLAVPELKATLQSSSIAATLIAFIWRFTSPQSGLPFYLVEQPLQSLEGLGTPDHPVVLPPSSTDSTIRAVFHYTYQSEEGKGGLLRQLSRDGSVASGADEFVLVASARAQRMAQLCQSEPLWSYSDFAESLDTLGGIIGGFLSLREPSFLQAFRSHEFLYHFMLLIHSFVRSLDPGTISVFLMVAREAVMNLQEWVDIPGVAETTTKAVRQLIKGGLLSVYLSFLIQKQSMLGTFERACGDLGQWIVNYSFYPSVHIAIMDGLSPSRIDQKQLLELFKRNDGHWTRQQWVALSCPLYSLGRQGLKYSKGNAFGICDNIFHFDRSLDLSTSGAHPQEDGKAHMSRECSGCHMSIYCSKECQLEDWKRSRHQDDCVHLAKFYTPREPLLHSSTRMFQLAVLQESYRRCMKDGVPESLKQKSDVGDSGPLSELIICFNFIDSPAIRPESTPTLKRTSELSKLVISDSAAQGLSKRRLEGLLKSSTEGGNVQLVEGRFKLRELTRYVLARLRIFVGDDGTENPELATVLGGTSWDLVEQLSEPGAHRRKARERMYAAL</sequence>
<comment type="caution">
    <text evidence="6">The sequence shown here is derived from an EMBL/GenBank/DDBJ whole genome shotgun (WGS) entry which is preliminary data.</text>
</comment>
<keyword evidence="7" id="KW-1185">Reference proteome</keyword>
<dbReference type="Gene3D" id="6.10.140.2220">
    <property type="match status" value="1"/>
</dbReference>
<feature type="domain" description="MYND-type" evidence="5">
    <location>
        <begin position="475"/>
        <end position="510"/>
    </location>
</feature>
<dbReference type="Pfam" id="PF01753">
    <property type="entry name" value="zf-MYND"/>
    <property type="match status" value="1"/>
</dbReference>
<evidence type="ECO:0000313" key="7">
    <source>
        <dbReference type="Proteomes" id="UP000541558"/>
    </source>
</evidence>
<dbReference type="EMBL" id="JAACJK010000176">
    <property type="protein sequence ID" value="KAF5318966.1"/>
    <property type="molecule type" value="Genomic_DNA"/>
</dbReference>
<dbReference type="AlphaFoldDB" id="A0A8H5B955"/>
<evidence type="ECO:0000256" key="1">
    <source>
        <dbReference type="ARBA" id="ARBA00022723"/>
    </source>
</evidence>
<accession>A0A8H5B955</accession>
<evidence type="ECO:0000256" key="2">
    <source>
        <dbReference type="ARBA" id="ARBA00022771"/>
    </source>
</evidence>